<dbReference type="PANTHER" id="PTHR30273:SF2">
    <property type="entry name" value="PROTEIN FECR"/>
    <property type="match status" value="1"/>
</dbReference>
<dbReference type="GO" id="GO:0016989">
    <property type="term" value="F:sigma factor antagonist activity"/>
    <property type="evidence" value="ECO:0007669"/>
    <property type="project" value="TreeGrafter"/>
</dbReference>
<organism evidence="2 3">
    <name type="scientific">Candidatus Sphingobacterium stercoripullorum</name>
    <dbReference type="NCBI Taxonomy" id="2838759"/>
    <lineage>
        <taxon>Bacteria</taxon>
        <taxon>Pseudomonadati</taxon>
        <taxon>Bacteroidota</taxon>
        <taxon>Sphingobacteriia</taxon>
        <taxon>Sphingobacteriales</taxon>
        <taxon>Sphingobacteriaceae</taxon>
        <taxon>Sphingobacterium</taxon>
    </lineage>
</organism>
<reference evidence="2" key="1">
    <citation type="journal article" date="2021" name="PeerJ">
        <title>Extensive microbial diversity within the chicken gut microbiome revealed by metagenomics and culture.</title>
        <authorList>
            <person name="Gilroy R."/>
            <person name="Ravi A."/>
            <person name="Getino M."/>
            <person name="Pursley I."/>
            <person name="Horton D.L."/>
            <person name="Alikhan N.F."/>
            <person name="Baker D."/>
            <person name="Gharbi K."/>
            <person name="Hall N."/>
            <person name="Watson M."/>
            <person name="Adriaenssens E.M."/>
            <person name="Foster-Nyarko E."/>
            <person name="Jarju S."/>
            <person name="Secka A."/>
            <person name="Antonio M."/>
            <person name="Oren A."/>
            <person name="Chaudhuri R.R."/>
            <person name="La Ragione R."/>
            <person name="Hildebrand F."/>
            <person name="Pallen M.J."/>
        </authorList>
    </citation>
    <scope>NUCLEOTIDE SEQUENCE</scope>
    <source>
        <strain evidence="2">1719</strain>
    </source>
</reference>
<evidence type="ECO:0000313" key="3">
    <source>
        <dbReference type="Proteomes" id="UP000824156"/>
    </source>
</evidence>
<evidence type="ECO:0000313" key="2">
    <source>
        <dbReference type="EMBL" id="HIX54827.1"/>
    </source>
</evidence>
<dbReference type="Proteomes" id="UP000824156">
    <property type="component" value="Unassembled WGS sequence"/>
</dbReference>
<feature type="non-terminal residue" evidence="2">
    <location>
        <position position="1"/>
    </location>
</feature>
<gene>
    <name evidence="2" type="ORF">H9853_07365</name>
</gene>
<name>A0A9D1WAK9_9SPHI</name>
<dbReference type="Gene3D" id="3.55.50.30">
    <property type="match status" value="1"/>
</dbReference>
<protein>
    <submittedName>
        <fullName evidence="2">DUF4974 domain-containing protein</fullName>
    </submittedName>
</protein>
<dbReference type="Pfam" id="PF16344">
    <property type="entry name" value="FecR_C"/>
    <property type="match status" value="1"/>
</dbReference>
<evidence type="ECO:0000259" key="1">
    <source>
        <dbReference type="Pfam" id="PF16344"/>
    </source>
</evidence>
<feature type="domain" description="Protein FecR C-terminal" evidence="1">
    <location>
        <begin position="33"/>
        <end position="101"/>
    </location>
</feature>
<sequence length="103" mass="12208">VFMEPGDQVVNQGEELEVAKNQKHRIDWVEKEIVFNEKTIEEIMNDLARWYDVEVYFEDSAIKDKTFTGTISRYSDFTQVIEVLERTESLKFQVEGREVRISN</sequence>
<dbReference type="PANTHER" id="PTHR30273">
    <property type="entry name" value="PERIPLASMIC SIGNAL SENSOR AND SIGMA FACTOR ACTIVATOR FECR-RELATED"/>
    <property type="match status" value="1"/>
</dbReference>
<proteinExistence type="predicted"/>
<comment type="caution">
    <text evidence="2">The sequence shown here is derived from an EMBL/GenBank/DDBJ whole genome shotgun (WGS) entry which is preliminary data.</text>
</comment>
<reference evidence="2" key="2">
    <citation type="submission" date="2021-04" db="EMBL/GenBank/DDBJ databases">
        <authorList>
            <person name="Gilroy R."/>
        </authorList>
    </citation>
    <scope>NUCLEOTIDE SEQUENCE</scope>
    <source>
        <strain evidence="2">1719</strain>
    </source>
</reference>
<dbReference type="InterPro" id="IPR012373">
    <property type="entry name" value="Ferrdict_sens_TM"/>
</dbReference>
<dbReference type="InterPro" id="IPR032508">
    <property type="entry name" value="FecR_C"/>
</dbReference>
<dbReference type="EMBL" id="DXEZ01000207">
    <property type="protein sequence ID" value="HIX54827.1"/>
    <property type="molecule type" value="Genomic_DNA"/>
</dbReference>
<dbReference type="AlphaFoldDB" id="A0A9D1WAK9"/>
<accession>A0A9D1WAK9</accession>